<dbReference type="GO" id="GO:0008270">
    <property type="term" value="F:zinc ion binding"/>
    <property type="evidence" value="ECO:0007669"/>
    <property type="project" value="UniProtKB-KW"/>
</dbReference>
<evidence type="ECO:0000256" key="2">
    <source>
        <dbReference type="SAM" id="MobiDB-lite"/>
    </source>
</evidence>
<feature type="compositionally biased region" description="Polar residues" evidence="2">
    <location>
        <begin position="435"/>
        <end position="470"/>
    </location>
</feature>
<evidence type="ECO:0000313" key="4">
    <source>
        <dbReference type="EMBL" id="TPX42064.1"/>
    </source>
</evidence>
<proteinExistence type="predicted"/>
<dbReference type="VEuPathDB" id="FungiDB:SeMB42_g03394"/>
<organism evidence="4 5">
    <name type="scientific">Synchytrium endobioticum</name>
    <dbReference type="NCBI Taxonomy" id="286115"/>
    <lineage>
        <taxon>Eukaryota</taxon>
        <taxon>Fungi</taxon>
        <taxon>Fungi incertae sedis</taxon>
        <taxon>Chytridiomycota</taxon>
        <taxon>Chytridiomycota incertae sedis</taxon>
        <taxon>Chytridiomycetes</taxon>
        <taxon>Synchytriales</taxon>
        <taxon>Synchytriaceae</taxon>
        <taxon>Synchytrium</taxon>
    </lineage>
</organism>
<feature type="compositionally biased region" description="Polar residues" evidence="2">
    <location>
        <begin position="479"/>
        <end position="488"/>
    </location>
</feature>
<comment type="caution">
    <text evidence="4">The sequence shown here is derived from an EMBL/GenBank/DDBJ whole genome shotgun (WGS) entry which is preliminary data.</text>
</comment>
<feature type="compositionally biased region" description="Polar residues" evidence="2">
    <location>
        <begin position="329"/>
        <end position="364"/>
    </location>
</feature>
<dbReference type="AlphaFoldDB" id="A0A507CSD3"/>
<protein>
    <recommendedName>
        <fullName evidence="3">C3H1-type domain-containing protein</fullName>
    </recommendedName>
</protein>
<feature type="domain" description="C3H1-type" evidence="3">
    <location>
        <begin position="270"/>
        <end position="298"/>
    </location>
</feature>
<accession>A0A507CSD3</accession>
<dbReference type="Proteomes" id="UP000320475">
    <property type="component" value="Unassembled WGS sequence"/>
</dbReference>
<sequence>MLQLYVTEATMQPGTSCTASCMNAPLPSALVHSSAAPSQSRINHDSQFFKTSTDCHLKRDWRSPFFYTVTRSYTPSRYHLSETECLPASYELIWINRFGEYIHASSTAIVTMSDQESVVTLTLSDSETESQCADEAKAHRPSMPGNWDLININDDTFDVLCSMCETVIGTHRPEDPVVIVQETDFGPLAVITEPACHQVVMSAQPHPRDPDKSPFTCKNGHKIGSVTHKPHMPILPCFTQRRLILMKSIRSTDSTSPSYLYVPLWSTIFKMPVICCYNFTVNGSCRFGELCKRFHASRDVLRKCEIPITRDTGRPPLDESPAKDWRARSVSNPANKPFSASRSEGTLPNHSKGVSHSPNSYSQVPSNHSNNRPNSSRRPSYSTPSSASPTGSLPWRSKESVLSGSSAPAASSITPKCSDLKPPSGATWRRKENYTNESASTSSHVTPKNGNAGSAPSTSVVISTRNTTLNHGAAGGVTPTDSNVSGNDESNEMAARDCMLRTAALASAMNPSVSNINKK</sequence>
<evidence type="ECO:0000313" key="5">
    <source>
        <dbReference type="Proteomes" id="UP000320475"/>
    </source>
</evidence>
<feature type="compositionally biased region" description="Low complexity" evidence="2">
    <location>
        <begin position="365"/>
        <end position="389"/>
    </location>
</feature>
<dbReference type="PROSITE" id="PS50103">
    <property type="entry name" value="ZF_C3H1"/>
    <property type="match status" value="1"/>
</dbReference>
<feature type="compositionally biased region" description="Polar residues" evidence="2">
    <location>
        <begin position="400"/>
        <end position="415"/>
    </location>
</feature>
<feature type="compositionally biased region" description="Basic and acidic residues" evidence="2">
    <location>
        <begin position="311"/>
        <end position="327"/>
    </location>
</feature>
<evidence type="ECO:0000256" key="1">
    <source>
        <dbReference type="PROSITE-ProRule" id="PRU00723"/>
    </source>
</evidence>
<keyword evidence="1" id="KW-0862">Zinc</keyword>
<reference evidence="4 5" key="1">
    <citation type="journal article" date="2019" name="Sci. Rep.">
        <title>Comparative genomics of chytrid fungi reveal insights into the obligate biotrophic and pathogenic lifestyle of Synchytrium endobioticum.</title>
        <authorList>
            <person name="van de Vossenberg B.T.L.H."/>
            <person name="Warris S."/>
            <person name="Nguyen H.D.T."/>
            <person name="van Gent-Pelzer M.P.E."/>
            <person name="Joly D.L."/>
            <person name="van de Geest H.C."/>
            <person name="Bonants P.J.M."/>
            <person name="Smith D.S."/>
            <person name="Levesque C.A."/>
            <person name="van der Lee T.A.J."/>
        </authorList>
    </citation>
    <scope>NUCLEOTIDE SEQUENCE [LARGE SCALE GENOMIC DNA]</scope>
    <source>
        <strain evidence="4 5">LEV6574</strain>
    </source>
</reference>
<dbReference type="EMBL" id="QEAM01000288">
    <property type="protein sequence ID" value="TPX42064.1"/>
    <property type="molecule type" value="Genomic_DNA"/>
</dbReference>
<gene>
    <name evidence="4" type="ORF">SeLEV6574_g05775</name>
</gene>
<dbReference type="VEuPathDB" id="FungiDB:SeMB42_g00871"/>
<dbReference type="InterPro" id="IPR000571">
    <property type="entry name" value="Znf_CCCH"/>
</dbReference>
<keyword evidence="1" id="KW-0479">Metal-binding</keyword>
<name>A0A507CSD3_9FUNG</name>
<feature type="region of interest" description="Disordered" evidence="2">
    <location>
        <begin position="309"/>
        <end position="490"/>
    </location>
</feature>
<feature type="zinc finger region" description="C3H1-type" evidence="1">
    <location>
        <begin position="270"/>
        <end position="298"/>
    </location>
</feature>
<keyword evidence="1" id="KW-0863">Zinc-finger</keyword>
<evidence type="ECO:0000259" key="3">
    <source>
        <dbReference type="PROSITE" id="PS50103"/>
    </source>
</evidence>